<evidence type="ECO:0000313" key="4">
    <source>
        <dbReference type="Proteomes" id="UP000266673"/>
    </source>
</evidence>
<feature type="transmembrane region" description="Helical" evidence="2">
    <location>
        <begin position="171"/>
        <end position="189"/>
    </location>
</feature>
<protein>
    <submittedName>
        <fullName evidence="3">Uncharacterized protein</fullName>
    </submittedName>
</protein>
<evidence type="ECO:0000313" key="3">
    <source>
        <dbReference type="EMBL" id="RIB24013.1"/>
    </source>
</evidence>
<accession>A0A397VVG9</accession>
<sequence length="190" mass="21824">MEKENQETVLRKNDIQVSSNQMMVFKNHTPKSIYKELRRKQYKQRLIRSNSLKSIPTKPKPKPKPRRSLLAISFQEKTQKNTYICPTIQEAIQKNVHPIPEETQPKIWQFPAVPEATSNIPATAYSPLTDAMLQNAYQLQTVQMAMQNICPPLTFSGAPSILLIDVIRLTALYGTYLLCSIISFLLMLYQ</sequence>
<comment type="caution">
    <text evidence="3">The sequence shown here is derived from an EMBL/GenBank/DDBJ whole genome shotgun (WGS) entry which is preliminary data.</text>
</comment>
<feature type="region of interest" description="Disordered" evidence="1">
    <location>
        <begin position="45"/>
        <end position="67"/>
    </location>
</feature>
<keyword evidence="2" id="KW-1133">Transmembrane helix</keyword>
<dbReference type="Proteomes" id="UP000266673">
    <property type="component" value="Unassembled WGS sequence"/>
</dbReference>
<evidence type="ECO:0000256" key="2">
    <source>
        <dbReference type="SAM" id="Phobius"/>
    </source>
</evidence>
<name>A0A397VVG9_9GLOM</name>
<proteinExistence type="predicted"/>
<dbReference type="AlphaFoldDB" id="A0A397VVG9"/>
<keyword evidence="2" id="KW-0812">Transmembrane</keyword>
<reference evidence="3 4" key="1">
    <citation type="submission" date="2018-06" db="EMBL/GenBank/DDBJ databases">
        <title>Comparative genomics reveals the genomic features of Rhizophagus irregularis, R. cerebriforme, R. diaphanum and Gigaspora rosea, and their symbiotic lifestyle signature.</title>
        <authorList>
            <person name="Morin E."/>
            <person name="San Clemente H."/>
            <person name="Chen E.C.H."/>
            <person name="De La Providencia I."/>
            <person name="Hainaut M."/>
            <person name="Kuo A."/>
            <person name="Kohler A."/>
            <person name="Murat C."/>
            <person name="Tang N."/>
            <person name="Roy S."/>
            <person name="Loubradou J."/>
            <person name="Henrissat B."/>
            <person name="Grigoriev I.V."/>
            <person name="Corradi N."/>
            <person name="Roux C."/>
            <person name="Martin F.M."/>
        </authorList>
    </citation>
    <scope>NUCLEOTIDE SEQUENCE [LARGE SCALE GENOMIC DNA]</scope>
    <source>
        <strain evidence="3 4">DAOM 194757</strain>
    </source>
</reference>
<dbReference type="EMBL" id="QKWP01000235">
    <property type="protein sequence ID" value="RIB24013.1"/>
    <property type="molecule type" value="Genomic_DNA"/>
</dbReference>
<organism evidence="3 4">
    <name type="scientific">Gigaspora rosea</name>
    <dbReference type="NCBI Taxonomy" id="44941"/>
    <lineage>
        <taxon>Eukaryota</taxon>
        <taxon>Fungi</taxon>
        <taxon>Fungi incertae sedis</taxon>
        <taxon>Mucoromycota</taxon>
        <taxon>Glomeromycotina</taxon>
        <taxon>Glomeromycetes</taxon>
        <taxon>Diversisporales</taxon>
        <taxon>Gigasporaceae</taxon>
        <taxon>Gigaspora</taxon>
    </lineage>
</organism>
<gene>
    <name evidence="3" type="ORF">C2G38_2071185</name>
</gene>
<dbReference type="OrthoDB" id="10591552at2759"/>
<evidence type="ECO:0000256" key="1">
    <source>
        <dbReference type="SAM" id="MobiDB-lite"/>
    </source>
</evidence>
<keyword evidence="2" id="KW-0472">Membrane</keyword>
<keyword evidence="4" id="KW-1185">Reference proteome</keyword>